<dbReference type="PANTHER" id="PTHR39198:SF1">
    <property type="entry name" value="ALPHA-GALACTOSIDASE NEW3 DOMAIN-CONTAINING PROTEIN"/>
    <property type="match status" value="1"/>
</dbReference>
<protein>
    <submittedName>
        <fullName evidence="4">NEW3 domain-containing protein</fullName>
    </submittedName>
</protein>
<dbReference type="EMBL" id="JAOUSE010000007">
    <property type="protein sequence ID" value="MCU9593669.1"/>
    <property type="molecule type" value="Genomic_DNA"/>
</dbReference>
<name>A0ABN0LP25_9BACI</name>
<keyword evidence="1" id="KW-0472">Membrane</keyword>
<dbReference type="Gene3D" id="2.60.40.10">
    <property type="entry name" value="Immunoglobulins"/>
    <property type="match status" value="3"/>
</dbReference>
<dbReference type="InterPro" id="IPR018905">
    <property type="entry name" value="A-galactase_NEW3"/>
</dbReference>
<feature type="domain" description="Alpha-galactosidase NEW3" evidence="3">
    <location>
        <begin position="158"/>
        <end position="234"/>
    </location>
</feature>
<keyword evidence="1" id="KW-1133">Transmembrane helix</keyword>
<feature type="chain" id="PRO_5046844305" evidence="2">
    <location>
        <begin position="30"/>
        <end position="387"/>
    </location>
</feature>
<feature type="signal peptide" evidence="2">
    <location>
        <begin position="1"/>
        <end position="29"/>
    </location>
</feature>
<comment type="caution">
    <text evidence="4">The sequence shown here is derived from an EMBL/GenBank/DDBJ whole genome shotgun (WGS) entry which is preliminary data.</text>
</comment>
<dbReference type="RefSeq" id="WP_263061138.1">
    <property type="nucleotide sequence ID" value="NZ_JAOUSE010000007.1"/>
</dbReference>
<evidence type="ECO:0000313" key="5">
    <source>
        <dbReference type="Proteomes" id="UP001208656"/>
    </source>
</evidence>
<evidence type="ECO:0000313" key="4">
    <source>
        <dbReference type="EMBL" id="MCU9593669.1"/>
    </source>
</evidence>
<organism evidence="4 5">
    <name type="scientific">Pallidibacillus thermolactis</name>
    <dbReference type="NCBI Taxonomy" id="251051"/>
    <lineage>
        <taxon>Bacteria</taxon>
        <taxon>Bacillati</taxon>
        <taxon>Bacillota</taxon>
        <taxon>Bacilli</taxon>
        <taxon>Bacillales</taxon>
        <taxon>Bacillaceae</taxon>
        <taxon>Pallidibacillus</taxon>
    </lineage>
</organism>
<keyword evidence="2" id="KW-0732">Signal</keyword>
<gene>
    <name evidence="4" type="ORF">OEV82_04250</name>
</gene>
<reference evidence="4 5" key="1">
    <citation type="submission" date="2022-10" db="EMBL/GenBank/DDBJ databases">
        <title>Description of Fervidibacillus gen. nov. in the family Fervidibacillaceae fam. nov. with two species, Fervidibacillus albus sp. nov., and Fervidibacillus halotolerans sp. nov., isolated from tidal flat sediments.</title>
        <authorList>
            <person name="Kwon K.K."/>
            <person name="Yang S.-H."/>
        </authorList>
    </citation>
    <scope>NUCLEOTIDE SEQUENCE [LARGE SCALE GENOMIC DNA]</scope>
    <source>
        <strain evidence="4 5">DSM 23332</strain>
    </source>
</reference>
<keyword evidence="1" id="KW-0812">Transmembrane</keyword>
<accession>A0ABN0LP25</accession>
<proteinExistence type="predicted"/>
<dbReference type="Proteomes" id="UP001208656">
    <property type="component" value="Unassembled WGS sequence"/>
</dbReference>
<feature type="domain" description="Alpha-galactosidase NEW3" evidence="3">
    <location>
        <begin position="45"/>
        <end position="123"/>
    </location>
</feature>
<feature type="transmembrane region" description="Helical" evidence="1">
    <location>
        <begin position="361"/>
        <end position="381"/>
    </location>
</feature>
<evidence type="ECO:0000259" key="3">
    <source>
        <dbReference type="Pfam" id="PF10633"/>
    </source>
</evidence>
<dbReference type="Pfam" id="PF10633">
    <property type="entry name" value="NPCBM_assoc"/>
    <property type="match status" value="3"/>
</dbReference>
<evidence type="ECO:0000256" key="2">
    <source>
        <dbReference type="SAM" id="SignalP"/>
    </source>
</evidence>
<sequence>MIKRFKKIFTIIVLSFLMCTSLNPHGTQAVENVLLFTPYTGLSASPGETIDYNVTVINSGSTIKTMSFSLDGLPKGWNYQLSANGREIQQLSVKANSEETINLAVTVPGEVKQDDYRFTLVAKERSGSSSLQFLVHITEEGTTVSDLSTEQANLQGHADSQFTYTATIRNRTASQKNYALSSQAGEGWGVVFKSGADSISSIAVEPNESKDITIEVTPPENIKEGTYEIPIRAQAGEITADLTLEAVITGSYAMELTTPDGNLSTDITAGKDKVIDLVVKNTGTASLVDINLSAQTPPNWETEFDKNTIAQLEPGKSETIKVTVTASEEAIAGDYVVTFSASSAETSSEATFRISVETSTLWGIVAVLIIALVVAGLYYIVRKYGRR</sequence>
<keyword evidence="5" id="KW-1185">Reference proteome</keyword>
<dbReference type="InterPro" id="IPR013783">
    <property type="entry name" value="Ig-like_fold"/>
</dbReference>
<dbReference type="PANTHER" id="PTHR39198">
    <property type="entry name" value="HYPOTHETICAL MEMBRANE PROTEIN, CONSERVED"/>
    <property type="match status" value="1"/>
</dbReference>
<feature type="domain" description="Alpha-galactosidase NEW3" evidence="3">
    <location>
        <begin position="267"/>
        <end position="342"/>
    </location>
</feature>
<evidence type="ECO:0000256" key="1">
    <source>
        <dbReference type="SAM" id="Phobius"/>
    </source>
</evidence>